<evidence type="ECO:0000256" key="1">
    <source>
        <dbReference type="SAM" id="Phobius"/>
    </source>
</evidence>
<evidence type="ECO:0000313" key="3">
    <source>
        <dbReference type="EMBL" id="QAR31562.1"/>
    </source>
</evidence>
<proteinExistence type="predicted"/>
<dbReference type="EMBL" id="CP035107">
    <property type="protein sequence ID" value="QAR31562.1"/>
    <property type="molecule type" value="Genomic_DNA"/>
</dbReference>
<keyword evidence="2" id="KW-0732">Signal</keyword>
<name>A0A410JTN8_ORNRH</name>
<reference evidence="3 4" key="1">
    <citation type="submission" date="2019-01" db="EMBL/GenBank/DDBJ databases">
        <title>Whole Genome of Ornithobacterium rhinotracheale FARPER-174b.</title>
        <authorList>
            <person name="Tataje-Lavanda L.A."/>
            <person name="Montalvan A."/>
            <person name="Montesinos R."/>
            <person name="Zimic M."/>
            <person name="Fernandez-Sanchez M."/>
            <person name="Fernandez-Diaz M."/>
        </authorList>
    </citation>
    <scope>NUCLEOTIDE SEQUENCE [LARGE SCALE GENOMIC DNA]</scope>
    <source>
        <strain evidence="3 4">FARPER-174b</strain>
    </source>
</reference>
<accession>A0A410JTN8</accession>
<keyword evidence="1" id="KW-0812">Transmembrane</keyword>
<keyword evidence="1" id="KW-1133">Transmembrane helix</keyword>
<feature type="signal peptide" evidence="2">
    <location>
        <begin position="1"/>
        <end position="18"/>
    </location>
</feature>
<dbReference type="RefSeq" id="WP_128501979.1">
    <property type="nucleotide sequence ID" value="NZ_CP035107.1"/>
</dbReference>
<dbReference type="AlphaFoldDB" id="A0A410JTN8"/>
<organism evidence="3 4">
    <name type="scientific">Ornithobacterium rhinotracheale</name>
    <dbReference type="NCBI Taxonomy" id="28251"/>
    <lineage>
        <taxon>Bacteria</taxon>
        <taxon>Pseudomonadati</taxon>
        <taxon>Bacteroidota</taxon>
        <taxon>Flavobacteriia</taxon>
        <taxon>Flavobacteriales</taxon>
        <taxon>Weeksellaceae</taxon>
        <taxon>Ornithobacterium</taxon>
    </lineage>
</organism>
<keyword evidence="1" id="KW-0472">Membrane</keyword>
<dbReference type="Proteomes" id="UP000287701">
    <property type="component" value="Chromosome"/>
</dbReference>
<protein>
    <recommendedName>
        <fullName evidence="5">Signal peptidase</fullName>
    </recommendedName>
</protein>
<gene>
    <name evidence="3" type="ORF">EQP59_09530</name>
</gene>
<evidence type="ECO:0008006" key="5">
    <source>
        <dbReference type="Google" id="ProtNLM"/>
    </source>
</evidence>
<feature type="chain" id="PRO_5019576707" description="Signal peptidase" evidence="2">
    <location>
        <begin position="19"/>
        <end position="74"/>
    </location>
</feature>
<sequence length="74" mass="7309">MKKISLLSILMLSGLSFAASGGGAGGTGNGGWPVTGGTRPVAPIDTNAIILIVAAVAIIIAMVAYKKISARKVA</sequence>
<evidence type="ECO:0000256" key="2">
    <source>
        <dbReference type="SAM" id="SignalP"/>
    </source>
</evidence>
<feature type="transmembrane region" description="Helical" evidence="1">
    <location>
        <begin position="48"/>
        <end position="65"/>
    </location>
</feature>
<evidence type="ECO:0000313" key="4">
    <source>
        <dbReference type="Proteomes" id="UP000287701"/>
    </source>
</evidence>